<dbReference type="RefSeq" id="WP_015868746.1">
    <property type="nucleotide sequence ID" value="NC_012785.1"/>
</dbReference>
<evidence type="ECO:0000256" key="2">
    <source>
        <dbReference type="RuleBase" id="RU362039"/>
    </source>
</evidence>
<dbReference type="Pfam" id="PF12850">
    <property type="entry name" value="Metallophos_2"/>
    <property type="match status" value="1"/>
</dbReference>
<dbReference type="eggNOG" id="COG0622">
    <property type="taxonomic scope" value="Bacteria"/>
</dbReference>
<comment type="cofactor">
    <cofactor evidence="2">
        <name>a divalent metal cation</name>
        <dbReference type="ChEBI" id="CHEBI:60240"/>
    </cofactor>
</comment>
<dbReference type="InterPro" id="IPR029052">
    <property type="entry name" value="Metallo-depent_PP-like"/>
</dbReference>
<dbReference type="GO" id="GO:0046872">
    <property type="term" value="F:metal ion binding"/>
    <property type="evidence" value="ECO:0007669"/>
    <property type="project" value="UniProtKB-KW"/>
</dbReference>
<feature type="domain" description="Calcineurin-like phosphoesterase" evidence="3">
    <location>
        <begin position="6"/>
        <end position="160"/>
    </location>
</feature>
<dbReference type="EMBL" id="CP001634">
    <property type="protein sequence ID" value="ACR80099.1"/>
    <property type="molecule type" value="Genomic_DNA"/>
</dbReference>
<proteinExistence type="inferred from homology"/>
<dbReference type="SUPFAM" id="SSF56300">
    <property type="entry name" value="Metallo-dependent phosphatases"/>
    <property type="match status" value="1"/>
</dbReference>
<evidence type="ECO:0000256" key="1">
    <source>
        <dbReference type="ARBA" id="ARBA00008950"/>
    </source>
</evidence>
<dbReference type="Gene3D" id="3.60.21.10">
    <property type="match status" value="1"/>
</dbReference>
<dbReference type="STRING" id="521045.Kole_1406"/>
<dbReference type="KEGG" id="kol:Kole_1406"/>
<dbReference type="NCBIfam" id="NF006988">
    <property type="entry name" value="PRK09453.1"/>
    <property type="match status" value="1"/>
</dbReference>
<keyword evidence="2" id="KW-0479">Metal-binding</keyword>
<dbReference type="InterPro" id="IPR024654">
    <property type="entry name" value="Calcineurin-like_PHP_lpxH"/>
</dbReference>
<name>C5CDZ7_KOSOT</name>
<keyword evidence="5" id="KW-1185">Reference proteome</keyword>
<sequence>MVEARRLLVISDTHGSLTAVQKVLDRVKDFDVLLHAGDYLYHGPRNRIPKGYDPIGLSELFQSLGTKLVGVRGNCDADVDLMVMKIDDLPQSKIFSLRGMETFLYHGHRDLKIPDSSRIIISGHTHISQLKMIGDTIYLNPGSVALPKDSTDGTYALIEIFDIIRLNLFDIHGNLLKELELIQ</sequence>
<dbReference type="InterPro" id="IPR000979">
    <property type="entry name" value="Phosphodiesterase_MJ0936/Vps29"/>
</dbReference>
<dbReference type="PANTHER" id="PTHR43165">
    <property type="entry name" value="METALLOPHOSPHOESTERASE"/>
    <property type="match status" value="1"/>
</dbReference>
<evidence type="ECO:0000259" key="3">
    <source>
        <dbReference type="Pfam" id="PF12850"/>
    </source>
</evidence>
<dbReference type="Proteomes" id="UP000002382">
    <property type="component" value="Chromosome"/>
</dbReference>
<evidence type="ECO:0000313" key="4">
    <source>
        <dbReference type="EMBL" id="ACR80099.1"/>
    </source>
</evidence>
<reference evidence="4 5" key="2">
    <citation type="journal article" date="2011" name="J. Bacteriol.">
        <title>Genome Sequence of Kosmotoga olearia Strain TBF 19.5.1, a Thermophilic Bacterium with a Wide Growth Temperature Range, Isolated from the Troll B Oil Platform in the North Sea.</title>
        <authorList>
            <person name="Swithers K.S."/>
            <person name="Dipippo J.L."/>
            <person name="Bruce D.C."/>
            <person name="Detter C."/>
            <person name="Tapia R."/>
            <person name="Han S."/>
            <person name="Goodwin L.A."/>
            <person name="Han J."/>
            <person name="Woyke T."/>
            <person name="Pitluck S."/>
            <person name="Pennacchio L."/>
            <person name="Nolan M."/>
            <person name="Mikhailova N."/>
            <person name="Land M.L."/>
            <person name="Nesbo C.L."/>
            <person name="Gogarten J.P."/>
            <person name="Noll K.M."/>
        </authorList>
    </citation>
    <scope>NUCLEOTIDE SEQUENCE [LARGE SCALE GENOMIC DNA]</scope>
    <source>
        <strain evidence="5">ATCC BAA-1733 / DSM 21960 / TBF 19.5.1</strain>
    </source>
</reference>
<dbReference type="AlphaFoldDB" id="C5CDZ7"/>
<accession>C5CDZ7</accession>
<dbReference type="InterPro" id="IPR053193">
    <property type="entry name" value="MetalloPDE_YfcE-like"/>
</dbReference>
<evidence type="ECO:0000313" key="5">
    <source>
        <dbReference type="Proteomes" id="UP000002382"/>
    </source>
</evidence>
<dbReference type="OrthoDB" id="9800565at2"/>
<dbReference type="InterPro" id="IPR041802">
    <property type="entry name" value="MPP_YfcE"/>
</dbReference>
<dbReference type="PANTHER" id="PTHR43165:SF1">
    <property type="entry name" value="PHOSPHODIESTERASE MJ0936"/>
    <property type="match status" value="1"/>
</dbReference>
<dbReference type="EC" id="3.1.4.-" evidence="2"/>
<comment type="similarity">
    <text evidence="1 2">Belongs to the metallophosphoesterase superfamily. YfcE family.</text>
</comment>
<dbReference type="HOGENOM" id="CLU_063749_1_1_0"/>
<dbReference type="GO" id="GO:0016787">
    <property type="term" value="F:hydrolase activity"/>
    <property type="evidence" value="ECO:0007669"/>
    <property type="project" value="UniProtKB-UniRule"/>
</dbReference>
<dbReference type="NCBIfam" id="TIGR00040">
    <property type="entry name" value="yfcE"/>
    <property type="match status" value="1"/>
</dbReference>
<reference evidence="4 5" key="1">
    <citation type="submission" date="2009-06" db="EMBL/GenBank/DDBJ databases">
        <title>Complete sequence of Thermotogales bacterium TBF 19.5.1.</title>
        <authorList>
            <consortium name="US DOE Joint Genome Institute"/>
            <person name="Lucas S."/>
            <person name="Copeland A."/>
            <person name="Lapidus A."/>
            <person name="Glavina del Rio T."/>
            <person name="Tice H."/>
            <person name="Bruce D."/>
            <person name="Goodwin L."/>
            <person name="Pitluck S."/>
            <person name="Chertkov O."/>
            <person name="Brettin T."/>
            <person name="Detter J.C."/>
            <person name="Han C."/>
            <person name="Schmutz J."/>
            <person name="Larimer F."/>
            <person name="Land M."/>
            <person name="Hauser L."/>
            <person name="Kyrpides N."/>
            <person name="Ovchinnikova G."/>
            <person name="Noll K."/>
        </authorList>
    </citation>
    <scope>NUCLEOTIDE SEQUENCE [LARGE SCALE GENOMIC DNA]</scope>
    <source>
        <strain evidence="5">ATCC BAA-1733 / DSM 21960 / TBF 19.5.1</strain>
    </source>
</reference>
<gene>
    <name evidence="4" type="ordered locus">Kole_1406</name>
</gene>
<dbReference type="CDD" id="cd00841">
    <property type="entry name" value="MPP_YfcE"/>
    <property type="match status" value="1"/>
</dbReference>
<protein>
    <recommendedName>
        <fullName evidence="2">Phosphoesterase</fullName>
        <ecNumber evidence="2">3.1.4.-</ecNumber>
    </recommendedName>
</protein>
<organism evidence="4 5">
    <name type="scientific">Kosmotoga olearia (strain ATCC BAA-1733 / DSM 21960 / TBF 19.5.1)</name>
    <dbReference type="NCBI Taxonomy" id="521045"/>
    <lineage>
        <taxon>Bacteria</taxon>
        <taxon>Thermotogati</taxon>
        <taxon>Thermotogota</taxon>
        <taxon>Thermotogae</taxon>
        <taxon>Kosmotogales</taxon>
        <taxon>Kosmotogaceae</taxon>
        <taxon>Kosmotoga</taxon>
    </lineage>
</organism>